<evidence type="ECO:0000256" key="7">
    <source>
        <dbReference type="HAMAP-Rule" id="MF_01021"/>
    </source>
</evidence>
<reference evidence="10" key="1">
    <citation type="journal article" date="2019" name="Int. J. Syst. Evol. Microbiol.">
        <title>The Global Catalogue of Microorganisms (GCM) 10K type strain sequencing project: providing services to taxonomists for standard genome sequencing and annotation.</title>
        <authorList>
            <consortium name="The Broad Institute Genomics Platform"/>
            <consortium name="The Broad Institute Genome Sequencing Center for Infectious Disease"/>
            <person name="Wu L."/>
            <person name="Ma J."/>
        </authorList>
    </citation>
    <scope>NUCLEOTIDE SEQUENCE [LARGE SCALE GENOMIC DNA]</scope>
    <source>
        <strain evidence="10">CCUG 58728</strain>
    </source>
</reference>
<evidence type="ECO:0000313" key="10">
    <source>
        <dbReference type="Proteomes" id="UP001595901"/>
    </source>
</evidence>
<comment type="caution">
    <text evidence="9">The sequence shown here is derived from an EMBL/GenBank/DDBJ whole genome shotgun (WGS) entry which is preliminary data.</text>
</comment>
<dbReference type="InterPro" id="IPR038019">
    <property type="entry name" value="PRib_AMP_CycHydrolase_sf"/>
</dbReference>
<evidence type="ECO:0000256" key="4">
    <source>
        <dbReference type="ARBA" id="ARBA00022605"/>
    </source>
</evidence>
<dbReference type="GO" id="GO:0004635">
    <property type="term" value="F:phosphoribosyl-AMP cyclohydrolase activity"/>
    <property type="evidence" value="ECO:0007669"/>
    <property type="project" value="UniProtKB-EC"/>
</dbReference>
<dbReference type="RefSeq" id="WP_380431855.1">
    <property type="nucleotide sequence ID" value="NZ_JBHSAC010000055.1"/>
</dbReference>
<evidence type="ECO:0000256" key="6">
    <source>
        <dbReference type="ARBA" id="ARBA00023102"/>
    </source>
</evidence>
<comment type="function">
    <text evidence="7">Catalyzes the hydrolysis of the adenine ring of phosphoribosyl-AMP.</text>
</comment>
<keyword evidence="10" id="KW-1185">Reference proteome</keyword>
<comment type="pathway">
    <text evidence="2 7">Amino-acid biosynthesis; L-histidine biosynthesis; L-histidine from 5-phospho-alpha-D-ribose 1-diphosphate: step 3/9.</text>
</comment>
<keyword evidence="3 7" id="KW-0963">Cytoplasm</keyword>
<dbReference type="Proteomes" id="UP001595901">
    <property type="component" value="Unassembled WGS sequence"/>
</dbReference>
<keyword evidence="7" id="KW-0460">Magnesium</keyword>
<dbReference type="EC" id="3.5.4.19" evidence="7"/>
<sequence length="124" mass="14293">MTEIRLDFAKQGGLIPVIVTDYRNGQVLMLAYMNEEAYRKTLETKQMHYWSRSRNELWHKGATSGHYQYVKSIKADCDKDTLLVAVEQISAACHTGAYTCFFNEIFNSDENALFTNNLQKEGKK</sequence>
<comment type="cofactor">
    <cofactor evidence="7">
        <name>Mg(2+)</name>
        <dbReference type="ChEBI" id="CHEBI:18420"/>
    </cofactor>
    <text evidence="7">Binds 1 Mg(2+) ion per subunit.</text>
</comment>
<dbReference type="EMBL" id="JBHSAC010000055">
    <property type="protein sequence ID" value="MFC3932435.1"/>
    <property type="molecule type" value="Genomic_DNA"/>
</dbReference>
<dbReference type="HAMAP" id="MF_01021">
    <property type="entry name" value="HisI"/>
    <property type="match status" value="1"/>
</dbReference>
<organism evidence="9 10">
    <name type="scientific">Streptococcus dentapri</name>
    <dbReference type="NCBI Taxonomy" id="573564"/>
    <lineage>
        <taxon>Bacteria</taxon>
        <taxon>Bacillati</taxon>
        <taxon>Bacillota</taxon>
        <taxon>Bacilli</taxon>
        <taxon>Lactobacillales</taxon>
        <taxon>Streptococcaceae</taxon>
        <taxon>Streptococcus</taxon>
    </lineage>
</organism>
<comment type="similarity">
    <text evidence="7">Belongs to the PRA-CH family.</text>
</comment>
<evidence type="ECO:0000256" key="2">
    <source>
        <dbReference type="ARBA" id="ARBA00005169"/>
    </source>
</evidence>
<feature type="binding site" evidence="7">
    <location>
        <position position="78"/>
    </location>
    <ligand>
        <name>Mg(2+)</name>
        <dbReference type="ChEBI" id="CHEBI:18420"/>
    </ligand>
</feature>
<comment type="cofactor">
    <cofactor evidence="7">
        <name>Zn(2+)</name>
        <dbReference type="ChEBI" id="CHEBI:29105"/>
    </cofactor>
    <text evidence="7">Binds 1 zinc ion per subunit.</text>
</comment>
<feature type="binding site" evidence="7">
    <location>
        <position position="77"/>
    </location>
    <ligand>
        <name>Zn(2+)</name>
        <dbReference type="ChEBI" id="CHEBI:29105"/>
        <note>ligand shared between dimeric partners</note>
    </ligand>
</feature>
<feature type="binding site" evidence="7">
    <location>
        <position position="100"/>
    </location>
    <ligand>
        <name>Zn(2+)</name>
        <dbReference type="ChEBI" id="CHEBI:29105"/>
        <note>ligand shared between dimeric partners</note>
    </ligand>
</feature>
<dbReference type="NCBIfam" id="NF000768">
    <property type="entry name" value="PRK00051.1"/>
    <property type="match status" value="1"/>
</dbReference>
<keyword evidence="7" id="KW-0479">Metal-binding</keyword>
<keyword evidence="5 7" id="KW-0378">Hydrolase</keyword>
<keyword evidence="4 7" id="KW-0028">Amino-acid biosynthesis</keyword>
<feature type="binding site" evidence="7">
    <location>
        <position position="80"/>
    </location>
    <ligand>
        <name>Mg(2+)</name>
        <dbReference type="ChEBI" id="CHEBI:18420"/>
    </ligand>
</feature>
<proteinExistence type="inferred from homology"/>
<dbReference type="InterPro" id="IPR026660">
    <property type="entry name" value="PRA-CH"/>
</dbReference>
<comment type="subcellular location">
    <subcellularLocation>
        <location evidence="7">Cytoplasm</location>
    </subcellularLocation>
</comment>
<dbReference type="PANTHER" id="PTHR42945:SF1">
    <property type="entry name" value="HISTIDINE BIOSYNTHESIS BIFUNCTIONAL PROTEIN HIS7"/>
    <property type="match status" value="1"/>
</dbReference>
<gene>
    <name evidence="7 9" type="primary">hisI</name>
    <name evidence="9" type="ORF">ACFOSE_06600</name>
</gene>
<evidence type="ECO:0000313" key="9">
    <source>
        <dbReference type="EMBL" id="MFC3932435.1"/>
    </source>
</evidence>
<comment type="subunit">
    <text evidence="7">Homodimer.</text>
</comment>
<keyword evidence="7" id="KW-0862">Zinc</keyword>
<comment type="catalytic activity">
    <reaction evidence="1 7">
        <text>1-(5-phospho-beta-D-ribosyl)-5'-AMP + H2O = 1-(5-phospho-beta-D-ribosyl)-5-[(5-phospho-beta-D-ribosylamino)methylideneamino]imidazole-4-carboxamide</text>
        <dbReference type="Rhea" id="RHEA:20049"/>
        <dbReference type="ChEBI" id="CHEBI:15377"/>
        <dbReference type="ChEBI" id="CHEBI:58435"/>
        <dbReference type="ChEBI" id="CHEBI:59457"/>
        <dbReference type="EC" id="3.5.4.19"/>
    </reaction>
</comment>
<evidence type="ECO:0000256" key="1">
    <source>
        <dbReference type="ARBA" id="ARBA00000024"/>
    </source>
</evidence>
<dbReference type="InterPro" id="IPR002496">
    <property type="entry name" value="PRib_AMP_CycHydrolase_dom"/>
</dbReference>
<feature type="binding site" evidence="7">
    <location>
        <position position="76"/>
    </location>
    <ligand>
        <name>Mg(2+)</name>
        <dbReference type="ChEBI" id="CHEBI:18420"/>
    </ligand>
</feature>
<dbReference type="Pfam" id="PF01502">
    <property type="entry name" value="PRA-CH"/>
    <property type="match status" value="1"/>
</dbReference>
<evidence type="ECO:0000256" key="3">
    <source>
        <dbReference type="ARBA" id="ARBA00022490"/>
    </source>
</evidence>
<dbReference type="Gene3D" id="3.10.20.810">
    <property type="entry name" value="Phosphoribosyl-AMP cyclohydrolase"/>
    <property type="match status" value="1"/>
</dbReference>
<keyword evidence="6 7" id="KW-0368">Histidine biosynthesis</keyword>
<feature type="binding site" evidence="7">
    <location>
        <position position="93"/>
    </location>
    <ligand>
        <name>Zn(2+)</name>
        <dbReference type="ChEBI" id="CHEBI:29105"/>
        <note>ligand shared between dimeric partners</note>
    </ligand>
</feature>
<accession>A0ABV8D2B2</accession>
<dbReference type="SUPFAM" id="SSF141734">
    <property type="entry name" value="HisI-like"/>
    <property type="match status" value="1"/>
</dbReference>
<name>A0ABV8D2B2_9STRE</name>
<dbReference type="PANTHER" id="PTHR42945">
    <property type="entry name" value="HISTIDINE BIOSYNTHESIS BIFUNCTIONAL PROTEIN"/>
    <property type="match status" value="1"/>
</dbReference>
<protein>
    <recommendedName>
        <fullName evidence="7">Phosphoribosyl-AMP cyclohydrolase</fullName>
        <shortName evidence="7">PRA-CH</shortName>
        <ecNumber evidence="7">3.5.4.19</ecNumber>
    </recommendedName>
</protein>
<feature type="domain" description="Phosphoribosyl-AMP cyclohydrolase" evidence="8">
    <location>
        <begin position="29"/>
        <end position="102"/>
    </location>
</feature>
<evidence type="ECO:0000256" key="5">
    <source>
        <dbReference type="ARBA" id="ARBA00022801"/>
    </source>
</evidence>
<evidence type="ECO:0000259" key="8">
    <source>
        <dbReference type="Pfam" id="PF01502"/>
    </source>
</evidence>